<keyword evidence="1" id="KW-0202">Cytokine</keyword>
<dbReference type="Pfam" id="PF00048">
    <property type="entry name" value="IL8"/>
    <property type="match status" value="1"/>
</dbReference>
<evidence type="ECO:0000256" key="2">
    <source>
        <dbReference type="SAM" id="SignalP"/>
    </source>
</evidence>
<evidence type="ECO:0000313" key="4">
    <source>
        <dbReference type="EMBL" id="KAG7487430.1"/>
    </source>
</evidence>
<dbReference type="GO" id="GO:0005615">
    <property type="term" value="C:extracellular space"/>
    <property type="evidence" value="ECO:0007669"/>
    <property type="project" value="UniProtKB-KW"/>
</dbReference>
<keyword evidence="2" id="KW-0732">Signal</keyword>
<dbReference type="Gene3D" id="2.40.50.40">
    <property type="match status" value="1"/>
</dbReference>
<comment type="caution">
    <text evidence="4">The sequence shown here is derived from an EMBL/GenBank/DDBJ whole genome shotgun (WGS) entry which is preliminary data.</text>
</comment>
<evidence type="ECO:0000259" key="3">
    <source>
        <dbReference type="Pfam" id="PF00048"/>
    </source>
</evidence>
<feature type="signal peptide" evidence="2">
    <location>
        <begin position="1"/>
        <end position="25"/>
    </location>
</feature>
<reference evidence="4" key="1">
    <citation type="submission" date="2021-01" db="EMBL/GenBank/DDBJ databases">
        <authorList>
            <person name="Zahm M."/>
            <person name="Roques C."/>
            <person name="Cabau C."/>
            <person name="Klopp C."/>
            <person name="Donnadieu C."/>
            <person name="Jouanno E."/>
            <person name="Lampietro C."/>
            <person name="Louis A."/>
            <person name="Herpin A."/>
            <person name="Echchiki A."/>
            <person name="Berthelot C."/>
            <person name="Parey E."/>
            <person name="Roest-Crollius H."/>
            <person name="Braasch I."/>
            <person name="Postlethwait J."/>
            <person name="Bobe J."/>
            <person name="Montfort J."/>
            <person name="Bouchez O."/>
            <person name="Begum T."/>
            <person name="Mejri S."/>
            <person name="Adams A."/>
            <person name="Chen W.-J."/>
            <person name="Guiguen Y."/>
        </authorList>
    </citation>
    <scope>NUCLEOTIDE SEQUENCE</scope>
    <source>
        <strain evidence="4">YG-15Mar2019-1</strain>
        <tissue evidence="4">Brain</tissue>
    </source>
</reference>
<dbReference type="OrthoDB" id="8457630at2759"/>
<organism evidence="4 5">
    <name type="scientific">Megalops atlanticus</name>
    <name type="common">Tarpon</name>
    <name type="synonym">Clupea gigantea</name>
    <dbReference type="NCBI Taxonomy" id="7932"/>
    <lineage>
        <taxon>Eukaryota</taxon>
        <taxon>Metazoa</taxon>
        <taxon>Chordata</taxon>
        <taxon>Craniata</taxon>
        <taxon>Vertebrata</taxon>
        <taxon>Euteleostomi</taxon>
        <taxon>Actinopterygii</taxon>
        <taxon>Neopterygii</taxon>
        <taxon>Teleostei</taxon>
        <taxon>Elopiformes</taxon>
        <taxon>Megalopidae</taxon>
        <taxon>Megalops</taxon>
    </lineage>
</organism>
<dbReference type="SUPFAM" id="SSF54117">
    <property type="entry name" value="Interleukin 8-like chemokines"/>
    <property type="match status" value="1"/>
</dbReference>
<evidence type="ECO:0000256" key="1">
    <source>
        <dbReference type="ARBA" id="ARBA00022514"/>
    </source>
</evidence>
<dbReference type="AlphaFoldDB" id="A0A9D3THT3"/>
<dbReference type="GO" id="GO:0008009">
    <property type="term" value="F:chemokine activity"/>
    <property type="evidence" value="ECO:0007669"/>
    <property type="project" value="InterPro"/>
</dbReference>
<name>A0A9D3THT3_MEGAT</name>
<dbReference type="Proteomes" id="UP001046870">
    <property type="component" value="Chromosome 2"/>
</dbReference>
<feature type="chain" id="PRO_5038536582" description="Chemokine interleukin-8-like domain-containing protein" evidence="2">
    <location>
        <begin position="26"/>
        <end position="150"/>
    </location>
</feature>
<keyword evidence="5" id="KW-1185">Reference proteome</keyword>
<proteinExistence type="predicted"/>
<gene>
    <name evidence="4" type="ORF">MATL_G00023380</name>
</gene>
<dbReference type="EMBL" id="JAFDVH010000002">
    <property type="protein sequence ID" value="KAG7487430.1"/>
    <property type="molecule type" value="Genomic_DNA"/>
</dbReference>
<dbReference type="GO" id="GO:0006955">
    <property type="term" value="P:immune response"/>
    <property type="evidence" value="ECO:0007669"/>
    <property type="project" value="InterPro"/>
</dbReference>
<sequence>MPTYQTTRGFAILAIIAFIVDKTDGKMASCCTEVSRQEVTGPITGYRIQKWNPPCVKAVIFETAAGMVCSHWKEPWVLQKIRQFERARGRTVSIRLETRNGVISLASHRKGWNSHHLEVLAAPMAWLGGLRPTAERRAKDFIALECTGLA</sequence>
<feature type="domain" description="Chemokine interleukin-8-like" evidence="3">
    <location>
        <begin position="29"/>
        <end position="83"/>
    </location>
</feature>
<accession>A0A9D3THT3</accession>
<dbReference type="InterPro" id="IPR001811">
    <property type="entry name" value="Chemokine_IL8-like_dom"/>
</dbReference>
<dbReference type="InterPro" id="IPR036048">
    <property type="entry name" value="Interleukin_8-like_sf"/>
</dbReference>
<protein>
    <recommendedName>
        <fullName evidence="3">Chemokine interleukin-8-like domain-containing protein</fullName>
    </recommendedName>
</protein>
<evidence type="ECO:0000313" key="5">
    <source>
        <dbReference type="Proteomes" id="UP001046870"/>
    </source>
</evidence>